<keyword evidence="3" id="KW-1133">Transmembrane helix</keyword>
<feature type="transmembrane region" description="Helical" evidence="3">
    <location>
        <begin position="55"/>
        <end position="74"/>
    </location>
</feature>
<evidence type="ECO:0000256" key="1">
    <source>
        <dbReference type="ARBA" id="ARBA00004370"/>
    </source>
</evidence>
<feature type="domain" description="Acyltransferase 3" evidence="4">
    <location>
        <begin position="13"/>
        <end position="320"/>
    </location>
</feature>
<evidence type="ECO:0000313" key="7">
    <source>
        <dbReference type="Proteomes" id="UP000009885"/>
    </source>
</evidence>
<dbReference type="InterPro" id="IPR002656">
    <property type="entry name" value="Acyl_transf_3_dom"/>
</dbReference>
<dbReference type="Pfam" id="PF19040">
    <property type="entry name" value="SGNH"/>
    <property type="match status" value="1"/>
</dbReference>
<comment type="similarity">
    <text evidence="2">Belongs to the acyltransferase 3 family.</text>
</comment>
<dbReference type="PANTHER" id="PTHR23028">
    <property type="entry name" value="ACETYLTRANSFERASE"/>
    <property type="match status" value="1"/>
</dbReference>
<feature type="transmembrane region" description="Helical" evidence="3">
    <location>
        <begin position="301"/>
        <end position="318"/>
    </location>
</feature>
<keyword evidence="6" id="KW-0808">Transferase</keyword>
<keyword evidence="3" id="KW-0472">Membrane</keyword>
<dbReference type="Pfam" id="PF01757">
    <property type="entry name" value="Acyl_transf_3"/>
    <property type="match status" value="1"/>
</dbReference>
<dbReference type="InterPro" id="IPR050879">
    <property type="entry name" value="Acyltransferase_3"/>
</dbReference>
<evidence type="ECO:0000256" key="2">
    <source>
        <dbReference type="ARBA" id="ARBA00007400"/>
    </source>
</evidence>
<organism evidence="6 7">
    <name type="scientific">Staphylococcus massiliensis S46</name>
    <dbReference type="NCBI Taxonomy" id="1229783"/>
    <lineage>
        <taxon>Bacteria</taxon>
        <taxon>Bacillati</taxon>
        <taxon>Bacillota</taxon>
        <taxon>Bacilli</taxon>
        <taxon>Bacillales</taxon>
        <taxon>Staphylococcaceae</taxon>
        <taxon>Staphylococcus</taxon>
    </lineage>
</organism>
<dbReference type="GO" id="GO:0016747">
    <property type="term" value="F:acyltransferase activity, transferring groups other than amino-acyl groups"/>
    <property type="evidence" value="ECO:0007669"/>
    <property type="project" value="InterPro"/>
</dbReference>
<dbReference type="PATRIC" id="fig|1229783.3.peg.1444"/>
<evidence type="ECO:0000259" key="4">
    <source>
        <dbReference type="Pfam" id="PF01757"/>
    </source>
</evidence>
<feature type="transmembrane region" description="Helical" evidence="3">
    <location>
        <begin position="209"/>
        <end position="229"/>
    </location>
</feature>
<protein>
    <submittedName>
        <fullName evidence="6">Acyltransferase 3</fullName>
    </submittedName>
</protein>
<dbReference type="Proteomes" id="UP000009885">
    <property type="component" value="Unassembled WGS sequence"/>
</dbReference>
<feature type="transmembrane region" description="Helical" evidence="3">
    <location>
        <begin position="235"/>
        <end position="253"/>
    </location>
</feature>
<sequence length="629" mass="71095">MLVAIYHIWLGRVSGGVDVFFVISGFLITTSIISKVNKLGYISPFQYFGNLMKRLLPSVLTILFTVTVASFFILPKSILEKTTKEIIASLFYFQNLQLAFSNTDYLNKEEMKTPVEHFWAMSIQGQFYIIWFLLFTIIIFIVKKLSMKRASTLINIVLLILFIASFSFSVYQTSVNQPFAYFNPLARIWQFALGGLLCMNLSKIKLPKIIGNILGWIGLIGLILTGILFDVSTMFPGYIALWPMVCALFILISGNHASKFGVERLLSSKPFVKLGGISFGIYLWHWVILAFYKYNIAEQPSTLHGILIILASIALSFLMTKFIEKPLRNKNKSSKKKLIPMFALNLLIIGGMVYYVMVSMAGPDDKSLPNDTYTGALADEKDYTEKEPIPNIANVKKDKSDAYGDGGMDFKGNDAKVIEYGDTESPKYNILLVGGSHSSHWLGALQEFADDEDIKITHLGKAGAQFSAAHQSPSVNEWMINVNRYIKAHKDEFDLLFTNANVSMAGNEGSQGVPKGFEKQFKKMHDLDILIFAVRDNPRLKRNAVEQYEKDSDWEKDVTRIMGEEQCKPKEIKGVSYYDYNKYIAPENKFQAVRGNIFVYFDSNHMTDSFARSLGPVIKDDVIKELKSN</sequence>
<name>K9AZ37_9STAP</name>
<feature type="transmembrane region" description="Helical" evidence="3">
    <location>
        <begin position="338"/>
        <end position="357"/>
    </location>
</feature>
<dbReference type="GO" id="GO:0016020">
    <property type="term" value="C:membrane"/>
    <property type="evidence" value="ECO:0007669"/>
    <property type="project" value="TreeGrafter"/>
</dbReference>
<evidence type="ECO:0000313" key="6">
    <source>
        <dbReference type="EMBL" id="EKU47802.1"/>
    </source>
</evidence>
<reference evidence="6 7" key="1">
    <citation type="journal article" date="2013" name="Genome Announc.">
        <title>Genome Sequence of Staphylococcus massiliensis Strain S46, Isolated from the Surface of Healthy Human Skin.</title>
        <authorList>
            <person name="Srivastav R."/>
            <person name="Singh A."/>
            <person name="Jangir P.K."/>
            <person name="Kumari C."/>
            <person name="Muduli S."/>
            <person name="Sharma R."/>
        </authorList>
    </citation>
    <scope>NUCLEOTIDE SEQUENCE [LARGE SCALE GENOMIC DNA]</scope>
    <source>
        <strain evidence="6 7">S46</strain>
    </source>
</reference>
<dbReference type="GO" id="GO:0009103">
    <property type="term" value="P:lipopolysaccharide biosynthetic process"/>
    <property type="evidence" value="ECO:0007669"/>
    <property type="project" value="TreeGrafter"/>
</dbReference>
<feature type="transmembrane region" description="Helical" evidence="3">
    <location>
        <begin position="184"/>
        <end position="202"/>
    </location>
</feature>
<dbReference type="InterPro" id="IPR043968">
    <property type="entry name" value="SGNH"/>
</dbReference>
<dbReference type="eggNOG" id="COG1835">
    <property type="taxonomic scope" value="Bacteria"/>
</dbReference>
<keyword evidence="3" id="KW-0812">Transmembrane</keyword>
<evidence type="ECO:0000259" key="5">
    <source>
        <dbReference type="Pfam" id="PF19040"/>
    </source>
</evidence>
<feature type="domain" description="SGNH" evidence="5">
    <location>
        <begin position="419"/>
        <end position="619"/>
    </location>
</feature>
<comment type="caution">
    <text evidence="6">The sequence shown here is derived from an EMBL/GenBank/DDBJ whole genome shotgun (WGS) entry which is preliminary data.</text>
</comment>
<dbReference type="EMBL" id="AMSQ01000009">
    <property type="protein sequence ID" value="EKU47802.1"/>
    <property type="molecule type" value="Genomic_DNA"/>
</dbReference>
<feature type="transmembrane region" description="Helical" evidence="3">
    <location>
        <begin position="274"/>
        <end position="295"/>
    </location>
</feature>
<comment type="subcellular location">
    <subcellularLocation>
        <location evidence="1">Membrane</location>
    </subcellularLocation>
</comment>
<proteinExistence type="inferred from homology"/>
<gene>
    <name evidence="6" type="ORF">C273_07157</name>
</gene>
<feature type="transmembrane region" description="Helical" evidence="3">
    <location>
        <begin position="6"/>
        <end position="34"/>
    </location>
</feature>
<keyword evidence="7" id="KW-1185">Reference proteome</keyword>
<evidence type="ECO:0000256" key="3">
    <source>
        <dbReference type="SAM" id="Phobius"/>
    </source>
</evidence>
<dbReference type="PANTHER" id="PTHR23028:SF53">
    <property type="entry name" value="ACYL_TRANSF_3 DOMAIN-CONTAINING PROTEIN"/>
    <property type="match status" value="1"/>
</dbReference>
<dbReference type="OrthoDB" id="9796461at2"/>
<feature type="transmembrane region" description="Helical" evidence="3">
    <location>
        <begin position="118"/>
        <end position="141"/>
    </location>
</feature>
<accession>K9AZ37</accession>
<keyword evidence="6" id="KW-0012">Acyltransferase</keyword>
<dbReference type="AlphaFoldDB" id="K9AZ37"/>
<feature type="transmembrane region" description="Helical" evidence="3">
    <location>
        <begin position="153"/>
        <end position="172"/>
    </location>
</feature>